<keyword evidence="5" id="KW-1185">Reference proteome</keyword>
<dbReference type="OrthoDB" id="273092at2759"/>
<dbReference type="GO" id="GO:0005694">
    <property type="term" value="C:chromosome"/>
    <property type="evidence" value="ECO:0007669"/>
    <property type="project" value="UniProtKB-ARBA"/>
</dbReference>
<evidence type="ECO:0000259" key="3">
    <source>
        <dbReference type="SMART" id="SM00300"/>
    </source>
</evidence>
<dbReference type="InterPro" id="IPR008251">
    <property type="entry name" value="Chromo_shadow_dom"/>
</dbReference>
<dbReference type="RefSeq" id="XP_016658299.1">
    <property type="nucleotide sequence ID" value="XM_016802810.1"/>
</dbReference>
<dbReference type="EnsemblMetazoa" id="XM_016802810.2">
    <property type="protein sequence ID" value="XP_016658299.1"/>
    <property type="gene ID" value="LOC107883205"/>
</dbReference>
<proteinExistence type="predicted"/>
<reference evidence="5" key="1">
    <citation type="submission" date="2010-06" db="EMBL/GenBank/DDBJ databases">
        <authorList>
            <person name="Jiang H."/>
            <person name="Abraham K."/>
            <person name="Ali S."/>
            <person name="Alsbrooks S.L."/>
            <person name="Anim B.N."/>
            <person name="Anosike U.S."/>
            <person name="Attaway T."/>
            <person name="Bandaranaike D.P."/>
            <person name="Battles P.K."/>
            <person name="Bell S.N."/>
            <person name="Bell A.V."/>
            <person name="Beltran B."/>
            <person name="Bickham C."/>
            <person name="Bustamante Y."/>
            <person name="Caleb T."/>
            <person name="Canada A."/>
            <person name="Cardenas V."/>
            <person name="Carter K."/>
            <person name="Chacko J."/>
            <person name="Chandrabose M.N."/>
            <person name="Chavez D."/>
            <person name="Chavez A."/>
            <person name="Chen L."/>
            <person name="Chu H.-S."/>
            <person name="Claassen K.J."/>
            <person name="Cockrell R."/>
            <person name="Collins M."/>
            <person name="Cooper J.A."/>
            <person name="Cree A."/>
            <person name="Curry S.M."/>
            <person name="Da Y."/>
            <person name="Dao M.D."/>
            <person name="Das B."/>
            <person name="Davila M.-L."/>
            <person name="Davy-Carroll L."/>
            <person name="Denson S."/>
            <person name="Dinh H."/>
            <person name="Ebong V.E."/>
            <person name="Edwards J.R."/>
            <person name="Egan A."/>
            <person name="El-Daye J."/>
            <person name="Escobedo L."/>
            <person name="Fernandez S."/>
            <person name="Fernando P.R."/>
            <person name="Flagg N."/>
            <person name="Forbes L.D."/>
            <person name="Fowler R.G."/>
            <person name="Fu Q."/>
            <person name="Gabisi R.A."/>
            <person name="Ganer J."/>
            <person name="Garbino Pronczuk A."/>
            <person name="Garcia R.M."/>
            <person name="Garner T."/>
            <person name="Garrett T.E."/>
            <person name="Gonzalez D.A."/>
            <person name="Hamid H."/>
            <person name="Hawkins E.S."/>
            <person name="Hirani K."/>
            <person name="Hogues M.E."/>
            <person name="Hollins B."/>
            <person name="Hsiao C.-H."/>
            <person name="Jabil R."/>
            <person name="James M.L."/>
            <person name="Jhangiani S.N."/>
            <person name="Johnson B."/>
            <person name="Johnson Q."/>
            <person name="Joshi V."/>
            <person name="Kalu J.B."/>
            <person name="Kam C."/>
            <person name="Kashfia A."/>
            <person name="Keebler J."/>
            <person name="Kisamo H."/>
            <person name="Kovar C.L."/>
            <person name="Lago L.A."/>
            <person name="Lai C.-Y."/>
            <person name="Laidlaw J."/>
            <person name="Lara F."/>
            <person name="Le T.-K."/>
            <person name="Lee S.L."/>
            <person name="Legall F.H."/>
            <person name="Lemon S.J."/>
            <person name="Lewis L.R."/>
            <person name="Li B."/>
            <person name="Liu Y."/>
            <person name="Liu Y.-S."/>
            <person name="Lopez J."/>
            <person name="Lozado R.J."/>
            <person name="Lu J."/>
            <person name="Madu R.C."/>
            <person name="Maheshwari M."/>
            <person name="Maheshwari R."/>
            <person name="Malloy K."/>
            <person name="Martinez E."/>
            <person name="Mathew T."/>
            <person name="Mercado I.C."/>
            <person name="Mercado C."/>
            <person name="Meyer B."/>
            <person name="Montgomery K."/>
            <person name="Morgan M.B."/>
            <person name="Munidasa M."/>
            <person name="Nazareth L.V."/>
            <person name="Nelson J."/>
            <person name="Ng B.M."/>
            <person name="Nguyen N.B."/>
            <person name="Nguyen P.Q."/>
            <person name="Nguyen T."/>
            <person name="Obregon M."/>
            <person name="Okwuonu G.O."/>
            <person name="Onwere C.G."/>
            <person name="Orozco G."/>
            <person name="Parra A."/>
            <person name="Patel S."/>
            <person name="Patil S."/>
            <person name="Perez A."/>
            <person name="Perez Y."/>
            <person name="Pham C."/>
            <person name="Primus E.L."/>
            <person name="Pu L.-L."/>
            <person name="Puazo M."/>
            <person name="Qin X."/>
            <person name="Quiroz J.B."/>
            <person name="Reese J."/>
            <person name="Richards S."/>
            <person name="Rives C.M."/>
            <person name="Robberts R."/>
            <person name="Ruiz S.J."/>
            <person name="Ruiz M.J."/>
            <person name="Santibanez J."/>
            <person name="Schneider B.W."/>
            <person name="Sisson I."/>
            <person name="Smith M."/>
            <person name="Sodergren E."/>
            <person name="Song X.-Z."/>
            <person name="Song B.B."/>
            <person name="Summersgill H."/>
            <person name="Thelus R."/>
            <person name="Thornton R.D."/>
            <person name="Trejos Z.Y."/>
            <person name="Usmani K."/>
            <person name="Vattathil S."/>
            <person name="Villasana D."/>
            <person name="Walker D.L."/>
            <person name="Wang S."/>
            <person name="Wang K."/>
            <person name="White C.S."/>
            <person name="Williams A.C."/>
            <person name="Williamson J."/>
            <person name="Wilson K."/>
            <person name="Woghiren I.O."/>
            <person name="Woodworth J.R."/>
            <person name="Worley K.C."/>
            <person name="Wright R.A."/>
            <person name="Wu W."/>
            <person name="Young L."/>
            <person name="Zhang L."/>
            <person name="Zhang J."/>
            <person name="Zhu Y."/>
            <person name="Muzny D.M."/>
            <person name="Weinstock G."/>
            <person name="Gibbs R.A."/>
        </authorList>
    </citation>
    <scope>NUCLEOTIDE SEQUENCE [LARGE SCALE GENOMIC DNA]</scope>
    <source>
        <strain evidence="5">LSR1</strain>
    </source>
</reference>
<evidence type="ECO:0000256" key="1">
    <source>
        <dbReference type="ARBA" id="ARBA00004123"/>
    </source>
</evidence>
<sequence>MPERIRIGIIAGVFLSRPPPDSEYPMHDNSVDLDPEMITHTTFIDGTRHHLVKWKDVEQLSYVSDSYANQKFPQLVIAYYENHIGWIKLA</sequence>
<organism evidence="4 5">
    <name type="scientific">Acyrthosiphon pisum</name>
    <name type="common">Pea aphid</name>
    <dbReference type="NCBI Taxonomy" id="7029"/>
    <lineage>
        <taxon>Eukaryota</taxon>
        <taxon>Metazoa</taxon>
        <taxon>Ecdysozoa</taxon>
        <taxon>Arthropoda</taxon>
        <taxon>Hexapoda</taxon>
        <taxon>Insecta</taxon>
        <taxon>Pterygota</taxon>
        <taxon>Neoptera</taxon>
        <taxon>Paraneoptera</taxon>
        <taxon>Hemiptera</taxon>
        <taxon>Sternorrhyncha</taxon>
        <taxon>Aphidomorpha</taxon>
        <taxon>Aphidoidea</taxon>
        <taxon>Aphididae</taxon>
        <taxon>Macrosiphini</taxon>
        <taxon>Acyrthosiphon</taxon>
    </lineage>
</organism>
<keyword evidence="2" id="KW-0539">Nucleus</keyword>
<dbReference type="AlphaFoldDB" id="A0A8R2H4M9"/>
<accession>A0A8R2H4M9</accession>
<evidence type="ECO:0000313" key="5">
    <source>
        <dbReference type="Proteomes" id="UP000007819"/>
    </source>
</evidence>
<evidence type="ECO:0000256" key="2">
    <source>
        <dbReference type="ARBA" id="ARBA00023242"/>
    </source>
</evidence>
<dbReference type="SUPFAM" id="SSF54160">
    <property type="entry name" value="Chromo domain-like"/>
    <property type="match status" value="1"/>
</dbReference>
<reference evidence="4" key="2">
    <citation type="submission" date="2022-06" db="UniProtKB">
        <authorList>
            <consortium name="EnsemblMetazoa"/>
        </authorList>
    </citation>
    <scope>IDENTIFICATION</scope>
</reference>
<comment type="subcellular location">
    <subcellularLocation>
        <location evidence="1">Nucleus</location>
    </subcellularLocation>
</comment>
<dbReference type="InterPro" id="IPR016197">
    <property type="entry name" value="Chromo-like_dom_sf"/>
</dbReference>
<name>A0A8R2H4M9_ACYPI</name>
<dbReference type="Proteomes" id="UP000007819">
    <property type="component" value="Chromosome X"/>
</dbReference>
<dbReference type="GO" id="GO:0005634">
    <property type="term" value="C:nucleus"/>
    <property type="evidence" value="ECO:0007669"/>
    <property type="project" value="UniProtKB-SubCell"/>
</dbReference>
<dbReference type="CDD" id="cd00034">
    <property type="entry name" value="CSD"/>
    <property type="match status" value="1"/>
</dbReference>
<dbReference type="GeneID" id="107883205"/>
<dbReference type="KEGG" id="api:107883205"/>
<dbReference type="Gene3D" id="2.40.50.40">
    <property type="match status" value="1"/>
</dbReference>
<protein>
    <recommendedName>
        <fullName evidence="3">Chromo shadow domain-containing protein</fullName>
    </recommendedName>
</protein>
<evidence type="ECO:0000313" key="4">
    <source>
        <dbReference type="EnsemblMetazoa" id="XP_016658299.1"/>
    </source>
</evidence>
<dbReference type="Pfam" id="PF01393">
    <property type="entry name" value="Chromo_shadow"/>
    <property type="match status" value="1"/>
</dbReference>
<feature type="domain" description="Chromo shadow" evidence="3">
    <location>
        <begin position="27"/>
        <end position="89"/>
    </location>
</feature>
<dbReference type="SMART" id="SM00300">
    <property type="entry name" value="ChSh"/>
    <property type="match status" value="1"/>
</dbReference>